<dbReference type="RefSeq" id="WP_379855472.1">
    <property type="nucleotide sequence ID" value="NZ_JBHZPZ010000015.1"/>
</dbReference>
<keyword evidence="1" id="KW-0732">Signal</keyword>
<protein>
    <submittedName>
        <fullName evidence="5">LamG-like jellyroll fold domain-containing protein</fullName>
    </submittedName>
</protein>
<dbReference type="InterPro" id="IPR049304">
    <property type="entry name" value="Gly_rich_dom"/>
</dbReference>
<keyword evidence="6" id="KW-1185">Reference proteome</keyword>
<feature type="domain" description="LamG-like jellyroll fold" evidence="4">
    <location>
        <begin position="775"/>
        <end position="899"/>
    </location>
</feature>
<sequence length="1592" mass="168771">MKESYLFKKTDSAKPTANLDTTSYSIIAKNKKNYFLSLISSLSLLLLFFLGNNMNAQSTAVFTSSSTWTCPAGVTSITVEAWGAGAGGRTGGATKGYTGAGGGGGAYARLNAVSVTPGNTYTLTVGGVSGFDTAGNESTATFGSNTIRAAGGSIGAAPDTNATGGTGGTVATSIGDVRFAGGNGGNSYGFTTSSGGGSGGGGGGGGGGTGIGNNGLTPTLYSTGGNGGALVNNFGGAGGKGGNDGGPGANASTTGYGGGGGGAGDKGGGAYAYIGGSGQHGAIIITLLLANGPGGVTQNLQLWLRSDLLDGTITVADNSPVTTWQTQALGANAIKPVATGAPIYKNNAAANINFNSVVDFTNDGSTAAGNYLDNDPTRKYLKGSSAFYSQDMFVVMVPNNSTTSASARMDIFCGDRSPTVQETDLTGIGFGNYTVRFNNEVLTYALGTSTGLGNGYGVAHISTSASYNSPGIINTRNNSDTNGQELFFNGNNVVNNSPPLSGFANVSNSQYWIGRSEGIDGSLNAKVAEVITYNSRTTDAQRSNIRSYLAIKYGITLGVNGTSMNYTNSAGTTIWDATATGYNFDIAGIGRDDLSKLNQKQSRSSNLSTDVTIGLGQVANTNTANTNSFTSNRDYLVWGCNNLTFESSGTTTNVNLGGISTSFIAGNRKYKIVETGIDTGEVVVSLPKTTLTSSFAKTATQEYVLIVSSTAAFAAADIIDIIPMTDTGTNLETWYDFDTTKFFSFGIANQVENKYRVDNQAGDFIVGERNINLGTSFTVSGWIRTISAGTFVSKTNAYQFYVDASNKVAASWNGSNKIVSNTPVNDGKWHYVAITYSGGTANLYIDGVLDNTVNSLPDPISNTSNFSIGAVYTNKSAITNLFNGDIDEIRIWTTPLSITQIRYIMNQEIEKSGSISTSGKIIPNTIPKNEVSSVLWSTLQAYYDLNTYYGTAIKDKSDSNRWARIKYLTTDKITVATQTAPLPYQSIANGDWTTSGTWDNGSTQNLPYSMSLVTPSIPIDWNIVKTSHTISSTGNKTVLGLLVDAGIASIISATNNSKIEVSHYLKLDGKIDLVGRSQLVQTEGSDLAPTSAGWIERDQQGQSKIYNYNYWSPPVNPINNSANNTNYTVKGILKDGTTATPEEIKWIGGYDGLATPLPISLASYWLYTFNNGAVYADWVKINESTFLQVGKGFTLKGSGAGSPQNLTFVGKPNNGTITTTVGPDQLSLTGNPYPSAIDANAFITNNNSSIDGTIYFWEHFASNSSHYLASYQGGYAERNLTGGVAALAYGGLISSSGTQSKGSPNKFIPVGQGFFVNGSATGGTVTFRNSLRGFETEENILNTSNILYKTTTKKPNHWNDNSIDPVEQDTYKRVRLGYNSANGYHRQVLLGFMEENATSGIDYGYDGLMMDDFPNDMYLLNSENQLVIQGEGFFDENASYPIGVKTDSIGKVSFTIDELENFDDNQKVFIYDKSDDTYHNIKDTFYEVELPAGTIEDRFYLRFTDKTLGTNTFSLSKSDEAIVIVNQNVTVQSSNQLIKNIAVYDLLGRKIDSYKKVNASKYTLSHLNKTTSGLIVKITLENDTVVSKKIIY</sequence>
<evidence type="ECO:0000313" key="6">
    <source>
        <dbReference type="Proteomes" id="UP001600109"/>
    </source>
</evidence>
<organism evidence="5 6">
    <name type="scientific">Flavobacterium xylosi</name>
    <dbReference type="NCBI Taxonomy" id="3230415"/>
    <lineage>
        <taxon>Bacteria</taxon>
        <taxon>Pseudomonadati</taxon>
        <taxon>Bacteroidota</taxon>
        <taxon>Flavobacteriia</taxon>
        <taxon>Flavobacteriales</taxon>
        <taxon>Flavobacteriaceae</taxon>
        <taxon>Flavobacterium</taxon>
    </lineage>
</organism>
<evidence type="ECO:0000256" key="1">
    <source>
        <dbReference type="ARBA" id="ARBA00022729"/>
    </source>
</evidence>
<dbReference type="NCBIfam" id="NF033708">
    <property type="entry name" value="T9SS_Cterm_ChiA"/>
    <property type="match status" value="1"/>
</dbReference>
<keyword evidence="2" id="KW-1015">Disulfide bond</keyword>
<dbReference type="InterPro" id="IPR006558">
    <property type="entry name" value="LamG-like"/>
</dbReference>
<keyword evidence="3" id="KW-0472">Membrane</keyword>
<gene>
    <name evidence="5" type="ORF">ACFX5E_12435</name>
</gene>
<dbReference type="Pfam" id="PF21722">
    <property type="entry name" value="Gly_rich_2"/>
    <property type="match status" value="1"/>
</dbReference>
<dbReference type="Gene3D" id="2.60.120.200">
    <property type="match status" value="1"/>
</dbReference>
<reference evidence="5 6" key="1">
    <citation type="submission" date="2024-06" db="EMBL/GenBank/DDBJ databases">
        <title>Flavobacterium spp. isolated from glacier.</title>
        <authorList>
            <person name="Han D."/>
        </authorList>
    </citation>
    <scope>NUCLEOTIDE SEQUENCE [LARGE SCALE GENOMIC DNA]</scope>
    <source>
        <strain evidence="5 6">LS2P90</strain>
    </source>
</reference>
<dbReference type="InterPro" id="IPR058515">
    <property type="entry name" value="DUF8202"/>
</dbReference>
<dbReference type="EMBL" id="JBHZPZ010000015">
    <property type="protein sequence ID" value="MFE3868872.1"/>
    <property type="molecule type" value="Genomic_DNA"/>
</dbReference>
<keyword evidence="3" id="KW-1133">Transmembrane helix</keyword>
<feature type="transmembrane region" description="Helical" evidence="3">
    <location>
        <begin position="34"/>
        <end position="51"/>
    </location>
</feature>
<evidence type="ECO:0000313" key="5">
    <source>
        <dbReference type="EMBL" id="MFE3868872.1"/>
    </source>
</evidence>
<dbReference type="PANTHER" id="PTHR42535:SF2">
    <property type="entry name" value="CHROMOSOME UNDETERMINED SCAFFOLD_146, WHOLE GENOME SHOTGUN SEQUENCE"/>
    <property type="match status" value="1"/>
</dbReference>
<dbReference type="SMART" id="SM00560">
    <property type="entry name" value="LamGL"/>
    <property type="match status" value="1"/>
</dbReference>
<dbReference type="Pfam" id="PF13385">
    <property type="entry name" value="Laminin_G_3"/>
    <property type="match status" value="1"/>
</dbReference>
<dbReference type="PANTHER" id="PTHR42535">
    <property type="entry name" value="OOKINETE PROTEIN, PUTATIVE-RELATED"/>
    <property type="match status" value="1"/>
</dbReference>
<evidence type="ECO:0000256" key="3">
    <source>
        <dbReference type="SAM" id="Phobius"/>
    </source>
</evidence>
<comment type="caution">
    <text evidence="5">The sequence shown here is derived from an EMBL/GenBank/DDBJ whole genome shotgun (WGS) entry which is preliminary data.</text>
</comment>
<dbReference type="Proteomes" id="UP001600109">
    <property type="component" value="Unassembled WGS sequence"/>
</dbReference>
<keyword evidence="3" id="KW-0812">Transmembrane</keyword>
<dbReference type="Pfam" id="PF26628">
    <property type="entry name" value="DUF8202"/>
    <property type="match status" value="1"/>
</dbReference>
<dbReference type="SUPFAM" id="SSF49899">
    <property type="entry name" value="Concanavalin A-like lectins/glucanases"/>
    <property type="match status" value="1"/>
</dbReference>
<evidence type="ECO:0000256" key="2">
    <source>
        <dbReference type="ARBA" id="ARBA00023157"/>
    </source>
</evidence>
<proteinExistence type="predicted"/>
<accession>A0ABW6HYR5</accession>
<dbReference type="InterPro" id="IPR013320">
    <property type="entry name" value="ConA-like_dom_sf"/>
</dbReference>
<name>A0ABW6HYR5_9FLAO</name>
<evidence type="ECO:0000259" key="4">
    <source>
        <dbReference type="SMART" id="SM00560"/>
    </source>
</evidence>